<keyword evidence="1" id="KW-0472">Membrane</keyword>
<sequence>MHWGIGKRNSEALSKLPYNTFVNRWGNWWYNWTYSTKYIFDLFLKFFPIPVGKLSYSPAYFILGIILCVLFTVVGSYISINKILKSSPVLLMNNEVKSKKVNKIERKINLSKFKFKTKFAIREQLRSIPRLVFW</sequence>
<evidence type="ECO:0000313" key="2">
    <source>
        <dbReference type="EMBL" id="WGX75244.1"/>
    </source>
</evidence>
<keyword evidence="1" id="KW-1133">Transmembrane helix</keyword>
<evidence type="ECO:0000256" key="1">
    <source>
        <dbReference type="SAM" id="Phobius"/>
    </source>
</evidence>
<evidence type="ECO:0000313" key="3">
    <source>
        <dbReference type="Proteomes" id="UP001239169"/>
    </source>
</evidence>
<keyword evidence="1" id="KW-0812">Transmembrane</keyword>
<gene>
    <name evidence="2" type="ORF">QJS64_14510</name>
</gene>
<feature type="transmembrane region" description="Helical" evidence="1">
    <location>
        <begin position="59"/>
        <end position="80"/>
    </location>
</feature>
<dbReference type="EMBL" id="CP124685">
    <property type="protein sequence ID" value="WGX75244.1"/>
    <property type="molecule type" value="Genomic_DNA"/>
</dbReference>
<organism evidence="2 3">
    <name type="scientific">Paraclostridium bifermentans</name>
    <name type="common">Clostridium bifermentans</name>
    <dbReference type="NCBI Taxonomy" id="1490"/>
    <lineage>
        <taxon>Bacteria</taxon>
        <taxon>Bacillati</taxon>
        <taxon>Bacillota</taxon>
        <taxon>Clostridia</taxon>
        <taxon>Peptostreptococcales</taxon>
        <taxon>Peptostreptococcaceae</taxon>
        <taxon>Paraclostridium</taxon>
    </lineage>
</organism>
<accession>A0ABY8R161</accession>
<reference evidence="2 3" key="1">
    <citation type="submission" date="2023-04" db="EMBL/GenBank/DDBJ databases">
        <title>Bacteria Genome Submission.</title>
        <authorList>
            <person name="Isaac P."/>
        </authorList>
    </citation>
    <scope>NUCLEOTIDE SEQUENCE [LARGE SCALE GENOMIC DNA]</scope>
    <source>
        <strain evidence="2 3">SampleS7P1</strain>
    </source>
</reference>
<proteinExistence type="predicted"/>
<protein>
    <submittedName>
        <fullName evidence="2">Uncharacterized protein</fullName>
    </submittedName>
</protein>
<name>A0ABY8R161_PARBF</name>
<dbReference type="Proteomes" id="UP001239169">
    <property type="component" value="Chromosome"/>
</dbReference>
<keyword evidence="3" id="KW-1185">Reference proteome</keyword>